<dbReference type="InterPro" id="IPR011032">
    <property type="entry name" value="GroES-like_sf"/>
</dbReference>
<dbReference type="PANTHER" id="PTHR43401">
    <property type="entry name" value="L-THREONINE 3-DEHYDROGENASE"/>
    <property type="match status" value="1"/>
</dbReference>
<evidence type="ECO:0000259" key="6">
    <source>
        <dbReference type="Pfam" id="PF08240"/>
    </source>
</evidence>
<dbReference type="Pfam" id="PF00107">
    <property type="entry name" value="ADH_zinc_N"/>
    <property type="match status" value="1"/>
</dbReference>
<organism evidence="7 8">
    <name type="scientific">Steroidobacter agaridevorans</name>
    <dbReference type="NCBI Taxonomy" id="2695856"/>
    <lineage>
        <taxon>Bacteria</taxon>
        <taxon>Pseudomonadati</taxon>
        <taxon>Pseudomonadota</taxon>
        <taxon>Gammaproteobacteria</taxon>
        <taxon>Steroidobacterales</taxon>
        <taxon>Steroidobacteraceae</taxon>
        <taxon>Steroidobacter</taxon>
    </lineage>
</organism>
<dbReference type="Gene3D" id="3.90.180.10">
    <property type="entry name" value="Medium-chain alcohol dehydrogenases, catalytic domain"/>
    <property type="match status" value="2"/>
</dbReference>
<dbReference type="Proteomes" id="UP000445000">
    <property type="component" value="Unassembled WGS sequence"/>
</dbReference>
<evidence type="ECO:0000259" key="5">
    <source>
        <dbReference type="Pfam" id="PF00107"/>
    </source>
</evidence>
<feature type="domain" description="Alcohol dehydrogenase-like C-terminal" evidence="5">
    <location>
        <begin position="149"/>
        <end position="261"/>
    </location>
</feature>
<name>A0A829YL34_9GAMM</name>
<dbReference type="EMBL" id="BLJN01000007">
    <property type="protein sequence ID" value="GFE83909.1"/>
    <property type="molecule type" value="Genomic_DNA"/>
</dbReference>
<feature type="domain" description="Alcohol dehydrogenase-like N-terminal" evidence="6">
    <location>
        <begin position="27"/>
        <end position="103"/>
    </location>
</feature>
<keyword evidence="8" id="KW-1185">Reference proteome</keyword>
<keyword evidence="3" id="KW-0560">Oxidoreductase</keyword>
<dbReference type="InterPro" id="IPR002328">
    <property type="entry name" value="ADH_Zn_CS"/>
</dbReference>
<comment type="cofactor">
    <cofactor evidence="4">
        <name>Zn(2+)</name>
        <dbReference type="ChEBI" id="CHEBI:29105"/>
    </cofactor>
</comment>
<dbReference type="Gene3D" id="3.40.50.720">
    <property type="entry name" value="NAD(P)-binding Rossmann-like Domain"/>
    <property type="match status" value="1"/>
</dbReference>
<gene>
    <name evidence="7" type="ORF">GCM10011487_59090</name>
</gene>
<keyword evidence="2 4" id="KW-0862">Zinc</keyword>
<dbReference type="CDD" id="cd08269">
    <property type="entry name" value="Zn_ADH9"/>
    <property type="match status" value="1"/>
</dbReference>
<protein>
    <submittedName>
        <fullName evidence="7">Oxidoreductase</fullName>
    </submittedName>
</protein>
<dbReference type="Pfam" id="PF08240">
    <property type="entry name" value="ADH_N"/>
    <property type="match status" value="1"/>
</dbReference>
<sequence length="325" mass="35270">MMGSQHAATLIRPMTTRISEVRMAEPGANQVRVMLEGCGICASNLPVWEGREWFKYPLEAGSPGHEGWGIVDAVGAGVDDLEVGQRVALMSGHAYAEYDVAARDCVVPLPEELDGEPFPGEPFGCVMNIFERSDIHSGQTVAVVGGGFIGLMLTQLASDAGAHVVVLSHREWALQLALTMEAEDIIATKDDGHDAERALQLTSHRGFDRVIEVSGVQSGLDLASDIAAERARLIIAGYHQDGPRQVNMQQWNWRGLDVINAHERSMDRYVDGVQKAIQAALEGRLDPFPLLTHTVSLGSLDLGFKLMRDRPDGFVKALLLNEGAP</sequence>
<dbReference type="GO" id="GO:0016491">
    <property type="term" value="F:oxidoreductase activity"/>
    <property type="evidence" value="ECO:0007669"/>
    <property type="project" value="UniProtKB-KW"/>
</dbReference>
<evidence type="ECO:0000256" key="2">
    <source>
        <dbReference type="ARBA" id="ARBA00022833"/>
    </source>
</evidence>
<dbReference type="SUPFAM" id="SSF51735">
    <property type="entry name" value="NAD(P)-binding Rossmann-fold domains"/>
    <property type="match status" value="1"/>
</dbReference>
<dbReference type="GO" id="GO:0008270">
    <property type="term" value="F:zinc ion binding"/>
    <property type="evidence" value="ECO:0007669"/>
    <property type="project" value="InterPro"/>
</dbReference>
<evidence type="ECO:0000256" key="4">
    <source>
        <dbReference type="RuleBase" id="RU361277"/>
    </source>
</evidence>
<dbReference type="InterPro" id="IPR013149">
    <property type="entry name" value="ADH-like_C"/>
</dbReference>
<dbReference type="InterPro" id="IPR013154">
    <property type="entry name" value="ADH-like_N"/>
</dbReference>
<evidence type="ECO:0000256" key="1">
    <source>
        <dbReference type="ARBA" id="ARBA00022723"/>
    </source>
</evidence>
<comment type="caution">
    <text evidence="7">The sequence shown here is derived from an EMBL/GenBank/DDBJ whole genome shotgun (WGS) entry which is preliminary data.</text>
</comment>
<evidence type="ECO:0000313" key="7">
    <source>
        <dbReference type="EMBL" id="GFE83909.1"/>
    </source>
</evidence>
<comment type="similarity">
    <text evidence="4">Belongs to the zinc-containing alcohol dehydrogenase family.</text>
</comment>
<accession>A0A829YL34</accession>
<dbReference type="InterPro" id="IPR036291">
    <property type="entry name" value="NAD(P)-bd_dom_sf"/>
</dbReference>
<keyword evidence="1 4" id="KW-0479">Metal-binding</keyword>
<evidence type="ECO:0000256" key="3">
    <source>
        <dbReference type="ARBA" id="ARBA00023002"/>
    </source>
</evidence>
<proteinExistence type="inferred from homology"/>
<evidence type="ECO:0000313" key="8">
    <source>
        <dbReference type="Proteomes" id="UP000445000"/>
    </source>
</evidence>
<dbReference type="SUPFAM" id="SSF50129">
    <property type="entry name" value="GroES-like"/>
    <property type="match status" value="1"/>
</dbReference>
<reference evidence="8" key="1">
    <citation type="submission" date="2020-01" db="EMBL/GenBank/DDBJ databases">
        <title>'Steroidobacter agaridevorans' sp. nov., agar-degrading bacteria isolated from rhizosphere soils.</title>
        <authorList>
            <person name="Ikenaga M."/>
            <person name="Kataoka M."/>
            <person name="Murouchi A."/>
            <person name="Katsuragi S."/>
            <person name="Sakai M."/>
        </authorList>
    </citation>
    <scope>NUCLEOTIDE SEQUENCE [LARGE SCALE GENOMIC DNA]</scope>
    <source>
        <strain evidence="8">YU21-B</strain>
    </source>
</reference>
<dbReference type="PANTHER" id="PTHR43401:SF2">
    <property type="entry name" value="L-THREONINE 3-DEHYDROGENASE"/>
    <property type="match status" value="1"/>
</dbReference>
<dbReference type="AlphaFoldDB" id="A0A829YL34"/>
<dbReference type="InterPro" id="IPR050129">
    <property type="entry name" value="Zn_alcohol_dh"/>
</dbReference>
<dbReference type="PROSITE" id="PS00059">
    <property type="entry name" value="ADH_ZINC"/>
    <property type="match status" value="1"/>
</dbReference>